<evidence type="ECO:0000256" key="1">
    <source>
        <dbReference type="SAM" id="SignalP"/>
    </source>
</evidence>
<name>A0A0F3GXN0_9BACT</name>
<feature type="chain" id="PRO_5002461135" evidence="1">
    <location>
        <begin position="27"/>
        <end position="70"/>
    </location>
</feature>
<comment type="caution">
    <text evidence="2">The sequence shown here is derived from an EMBL/GenBank/DDBJ whole genome shotgun (WGS) entry which is preliminary data.</text>
</comment>
<organism evidence="2 3">
    <name type="scientific">Candidatus Magnetobacterium bavaricum</name>
    <dbReference type="NCBI Taxonomy" id="29290"/>
    <lineage>
        <taxon>Bacteria</taxon>
        <taxon>Pseudomonadati</taxon>
        <taxon>Nitrospirota</taxon>
        <taxon>Thermodesulfovibrionia</taxon>
        <taxon>Thermodesulfovibrionales</taxon>
        <taxon>Candidatus Magnetobacteriaceae</taxon>
        <taxon>Candidatus Magnetobacterium</taxon>
    </lineage>
</organism>
<keyword evidence="1" id="KW-0732">Signal</keyword>
<proteinExistence type="predicted"/>
<dbReference type="AlphaFoldDB" id="A0A0F3GXN0"/>
<keyword evidence="3" id="KW-1185">Reference proteome</keyword>
<evidence type="ECO:0000313" key="2">
    <source>
        <dbReference type="EMBL" id="KJU86602.1"/>
    </source>
</evidence>
<reference evidence="2 3" key="1">
    <citation type="submission" date="2015-02" db="EMBL/GenBank/DDBJ databases">
        <title>Single-cell genomics of uncultivated deep-branching MTB reveals a conserved set of magnetosome genes.</title>
        <authorList>
            <person name="Kolinko S."/>
            <person name="Richter M."/>
            <person name="Glockner F.O."/>
            <person name="Brachmann A."/>
            <person name="Schuler D."/>
        </authorList>
    </citation>
    <scope>NUCLEOTIDE SEQUENCE [LARGE SCALE GENOMIC DNA]</scope>
    <source>
        <strain evidence="2">TM-1</strain>
    </source>
</reference>
<feature type="non-terminal residue" evidence="2">
    <location>
        <position position="70"/>
    </location>
</feature>
<feature type="signal peptide" evidence="1">
    <location>
        <begin position="1"/>
        <end position="26"/>
    </location>
</feature>
<dbReference type="Proteomes" id="UP000033423">
    <property type="component" value="Unassembled WGS sequence"/>
</dbReference>
<accession>A0A0F3GXN0</accession>
<evidence type="ECO:0000313" key="3">
    <source>
        <dbReference type="Proteomes" id="UP000033423"/>
    </source>
</evidence>
<gene>
    <name evidence="2" type="ORF">MBAV_001204</name>
</gene>
<sequence>MLVRRTVKAILLAMALTLAISTTVMAEAGGGFKGAGGGDAQHIILRALVGVSLTDAQKTAIANILKGYKD</sequence>
<protein>
    <submittedName>
        <fullName evidence="2">Secreted protein</fullName>
    </submittedName>
</protein>
<dbReference type="EMBL" id="LACI01000536">
    <property type="protein sequence ID" value="KJU86602.1"/>
    <property type="molecule type" value="Genomic_DNA"/>
</dbReference>